<name>A0A9Q9BD89_TREDN</name>
<dbReference type="EMBL" id="CP051635">
    <property type="protein sequence ID" value="UTC99525.1"/>
    <property type="molecule type" value="Genomic_DNA"/>
</dbReference>
<keyword evidence="1" id="KW-0472">Membrane</keyword>
<feature type="transmembrane region" description="Helical" evidence="1">
    <location>
        <begin position="19"/>
        <end position="37"/>
    </location>
</feature>
<reference evidence="2" key="1">
    <citation type="submission" date="2020-04" db="EMBL/GenBank/DDBJ databases">
        <title>Comparative genomics of oral phylogroup-2 Treponema strains.</title>
        <authorList>
            <person name="Zeng H."/>
            <person name="Chan Y.K."/>
            <person name="Watt R.M."/>
        </authorList>
    </citation>
    <scope>NUCLEOTIDE SEQUENCE</scope>
    <source>
        <strain evidence="2">OMZ 905</strain>
    </source>
</reference>
<protein>
    <submittedName>
        <fullName evidence="2">Uncharacterized protein</fullName>
    </submittedName>
</protein>
<evidence type="ECO:0000313" key="2">
    <source>
        <dbReference type="EMBL" id="UTC99525.1"/>
    </source>
</evidence>
<organism evidence="2 3">
    <name type="scientific">Treponema denticola</name>
    <dbReference type="NCBI Taxonomy" id="158"/>
    <lineage>
        <taxon>Bacteria</taxon>
        <taxon>Pseudomonadati</taxon>
        <taxon>Spirochaetota</taxon>
        <taxon>Spirochaetia</taxon>
        <taxon>Spirochaetales</taxon>
        <taxon>Treponemataceae</taxon>
        <taxon>Treponema</taxon>
    </lineage>
</organism>
<keyword evidence="1" id="KW-0812">Transmembrane</keyword>
<dbReference type="Proteomes" id="UP001056981">
    <property type="component" value="Chromosome"/>
</dbReference>
<proteinExistence type="predicted"/>
<gene>
    <name evidence="2" type="ORF">E4N86_01915</name>
</gene>
<accession>A0A9Q9BD89</accession>
<sequence length="69" mass="8114">MLNSFIGELKKDLRKKLRFFYSCGGLLINGIFQKFYIPFSKRKFYNAEDYIRAMINSSAEIQPHCLSVL</sequence>
<evidence type="ECO:0000313" key="3">
    <source>
        <dbReference type="Proteomes" id="UP001056981"/>
    </source>
</evidence>
<keyword evidence="1" id="KW-1133">Transmembrane helix</keyword>
<dbReference type="RefSeq" id="WP_253700015.1">
    <property type="nucleotide sequence ID" value="NZ_CP051522.1"/>
</dbReference>
<dbReference type="AlphaFoldDB" id="A0A9Q9BD89"/>
<evidence type="ECO:0000256" key="1">
    <source>
        <dbReference type="SAM" id="Phobius"/>
    </source>
</evidence>